<feature type="compositionally biased region" description="Basic and acidic residues" evidence="1">
    <location>
        <begin position="33"/>
        <end position="48"/>
    </location>
</feature>
<reference evidence="2 3" key="1">
    <citation type="submission" date="2019-03" db="EMBL/GenBank/DDBJ databases">
        <title>Genomic Encyclopedia of Type Strains, Phase IV (KMG-IV): sequencing the most valuable type-strain genomes for metagenomic binning, comparative biology and taxonomic classification.</title>
        <authorList>
            <person name="Goeker M."/>
        </authorList>
    </citation>
    <scope>NUCLEOTIDE SEQUENCE [LARGE SCALE GENOMIC DNA]</scope>
    <source>
        <strain evidence="2 3">DSM 25903</strain>
    </source>
</reference>
<dbReference type="EMBL" id="SNZR01000003">
    <property type="protein sequence ID" value="TDR95675.1"/>
    <property type="molecule type" value="Genomic_DNA"/>
</dbReference>
<dbReference type="RefSeq" id="WP_133767883.1">
    <property type="nucleotide sequence ID" value="NZ_SNZR01000003.1"/>
</dbReference>
<keyword evidence="3" id="KW-1185">Reference proteome</keyword>
<dbReference type="Proteomes" id="UP000295122">
    <property type="component" value="Unassembled WGS sequence"/>
</dbReference>
<dbReference type="AlphaFoldDB" id="A0A4V6PZP8"/>
<comment type="caution">
    <text evidence="2">The sequence shown here is derived from an EMBL/GenBank/DDBJ whole genome shotgun (WGS) entry which is preliminary data.</text>
</comment>
<evidence type="ECO:0000313" key="2">
    <source>
        <dbReference type="EMBL" id="TDR95675.1"/>
    </source>
</evidence>
<feature type="compositionally biased region" description="Basic and acidic residues" evidence="1">
    <location>
        <begin position="1"/>
        <end position="11"/>
    </location>
</feature>
<sequence>MTIEQKEEAPRNKGGRPRKHPKGERRSTLSFRVRGDMHERLAASGRENERSISEEIEFIIQMHYARRDHSGGADAEKLLGLIQSSFDIAARMGRPVSFKDPDSVQMAKGMLDTCFRHMSEGPKPFDVPLRGLSAEEAGDNMAQLALSLAGELPTERPSPTKKDQTPEGTS</sequence>
<protein>
    <submittedName>
        <fullName evidence="2">Uncharacterized protein</fullName>
    </submittedName>
</protein>
<name>A0A4V6PZP8_9HYPH</name>
<feature type="region of interest" description="Disordered" evidence="1">
    <location>
        <begin position="1"/>
        <end position="48"/>
    </location>
</feature>
<proteinExistence type="predicted"/>
<evidence type="ECO:0000313" key="3">
    <source>
        <dbReference type="Proteomes" id="UP000295122"/>
    </source>
</evidence>
<feature type="compositionally biased region" description="Basic and acidic residues" evidence="1">
    <location>
        <begin position="158"/>
        <end position="170"/>
    </location>
</feature>
<feature type="region of interest" description="Disordered" evidence="1">
    <location>
        <begin position="148"/>
        <end position="170"/>
    </location>
</feature>
<accession>A0A4V6PZP8</accession>
<gene>
    <name evidence="2" type="ORF">EV668_0059</name>
</gene>
<feature type="compositionally biased region" description="Basic residues" evidence="1">
    <location>
        <begin position="13"/>
        <end position="23"/>
    </location>
</feature>
<evidence type="ECO:0000256" key="1">
    <source>
        <dbReference type="SAM" id="MobiDB-lite"/>
    </source>
</evidence>
<organism evidence="2 3">
    <name type="scientific">Enterovirga rhinocerotis</name>
    <dbReference type="NCBI Taxonomy" id="1339210"/>
    <lineage>
        <taxon>Bacteria</taxon>
        <taxon>Pseudomonadati</taxon>
        <taxon>Pseudomonadota</taxon>
        <taxon>Alphaproteobacteria</taxon>
        <taxon>Hyphomicrobiales</taxon>
        <taxon>Methylobacteriaceae</taxon>
        <taxon>Enterovirga</taxon>
    </lineage>
</organism>